<gene>
    <name evidence="9" type="ORF">SAMN05421818_11644</name>
</gene>
<evidence type="ECO:0000256" key="1">
    <source>
        <dbReference type="ARBA" id="ARBA00004651"/>
    </source>
</evidence>
<feature type="transmembrane region" description="Helical" evidence="6">
    <location>
        <begin position="297"/>
        <end position="320"/>
    </location>
</feature>
<dbReference type="GO" id="GO:0005886">
    <property type="term" value="C:plasma membrane"/>
    <property type="evidence" value="ECO:0007669"/>
    <property type="project" value="UniProtKB-SubCell"/>
</dbReference>
<evidence type="ECO:0000256" key="6">
    <source>
        <dbReference type="SAM" id="Phobius"/>
    </source>
</evidence>
<feature type="transmembrane region" description="Helical" evidence="6">
    <location>
        <begin position="729"/>
        <end position="751"/>
    </location>
</feature>
<dbReference type="InterPro" id="IPR003838">
    <property type="entry name" value="ABC3_permease_C"/>
</dbReference>
<dbReference type="STRING" id="702745.SAMN05421818_11644"/>
<protein>
    <submittedName>
        <fullName evidence="9">Putative ABC transport system permease protein</fullName>
    </submittedName>
</protein>
<dbReference type="Pfam" id="PF12704">
    <property type="entry name" value="MacB_PCD"/>
    <property type="match status" value="2"/>
</dbReference>
<reference evidence="10" key="1">
    <citation type="submission" date="2016-10" db="EMBL/GenBank/DDBJ databases">
        <authorList>
            <person name="Varghese N."/>
            <person name="Submissions S."/>
        </authorList>
    </citation>
    <scope>NUCLEOTIDE SEQUENCE [LARGE SCALE GENOMIC DNA]</scope>
    <source>
        <strain evidence="10">DSM 23313</strain>
    </source>
</reference>
<evidence type="ECO:0000313" key="10">
    <source>
        <dbReference type="Proteomes" id="UP000243588"/>
    </source>
</evidence>
<keyword evidence="5 6" id="KW-0472">Membrane</keyword>
<comment type="subcellular location">
    <subcellularLocation>
        <location evidence="1">Cell membrane</location>
        <topology evidence="1">Multi-pass membrane protein</topology>
    </subcellularLocation>
</comment>
<accession>A0A1G8FFC0</accession>
<dbReference type="Pfam" id="PF02687">
    <property type="entry name" value="FtsX"/>
    <property type="match status" value="2"/>
</dbReference>
<keyword evidence="10" id="KW-1185">Reference proteome</keyword>
<dbReference type="PANTHER" id="PTHR30572">
    <property type="entry name" value="MEMBRANE COMPONENT OF TRANSPORTER-RELATED"/>
    <property type="match status" value="1"/>
</dbReference>
<feature type="domain" description="MacB-like periplasmic core" evidence="8">
    <location>
        <begin position="20"/>
        <end position="237"/>
    </location>
</feature>
<keyword evidence="3 6" id="KW-0812">Transmembrane</keyword>
<evidence type="ECO:0000259" key="8">
    <source>
        <dbReference type="Pfam" id="PF12704"/>
    </source>
</evidence>
<dbReference type="AlphaFoldDB" id="A0A1G8FFC0"/>
<feature type="domain" description="MacB-like periplasmic core" evidence="8">
    <location>
        <begin position="490"/>
        <end position="648"/>
    </location>
</feature>
<evidence type="ECO:0000256" key="5">
    <source>
        <dbReference type="ARBA" id="ARBA00023136"/>
    </source>
</evidence>
<keyword evidence="4 6" id="KW-1133">Transmembrane helix</keyword>
<feature type="transmembrane region" description="Helical" evidence="6">
    <location>
        <begin position="341"/>
        <end position="366"/>
    </location>
</feature>
<feature type="domain" description="ABC3 transporter permease C-terminal" evidence="7">
    <location>
        <begin position="300"/>
        <end position="410"/>
    </location>
</feature>
<dbReference type="InterPro" id="IPR050250">
    <property type="entry name" value="Macrolide_Exporter_MacB"/>
</dbReference>
<feature type="transmembrane region" description="Helical" evidence="6">
    <location>
        <begin position="763"/>
        <end position="791"/>
    </location>
</feature>
<evidence type="ECO:0000256" key="2">
    <source>
        <dbReference type="ARBA" id="ARBA00022475"/>
    </source>
</evidence>
<feature type="transmembrane region" description="Helical" evidence="6">
    <location>
        <begin position="433"/>
        <end position="453"/>
    </location>
</feature>
<evidence type="ECO:0000256" key="4">
    <source>
        <dbReference type="ARBA" id="ARBA00022989"/>
    </source>
</evidence>
<dbReference type="Proteomes" id="UP000243588">
    <property type="component" value="Unassembled WGS sequence"/>
</dbReference>
<feature type="transmembrane region" description="Helical" evidence="6">
    <location>
        <begin position="21"/>
        <end position="41"/>
    </location>
</feature>
<evidence type="ECO:0000313" key="9">
    <source>
        <dbReference type="EMBL" id="SDH80847.1"/>
    </source>
</evidence>
<feature type="domain" description="ABC3 transporter permease C-terminal" evidence="7">
    <location>
        <begin position="688"/>
        <end position="800"/>
    </location>
</feature>
<proteinExistence type="predicted"/>
<sequence>MIANWFKLYIKNLMKNKIVSALNILGLAVGMTAVILVLLFWNNEHSYNQWNPYKNRVYEVEGTSESYFKNWFPAPVTNNLDKLSDIVEAYNFSFTFDDISSVEVEGRKDFLYEISEKQANFFDFFPFEAIYGSAEEYKKNYKDALAIDITEAERLFGKGVNPIGKTIVLENGKVLSVRFVYRVPGNSSVTFKGLTSFVTEDQIAFNRENNWGDHNYTLLLKLKEGIQIKDVQERIRDVIYDDVFQMYMKNKSLTLEELKKNFKDNIVLHFNPLDTVHLNPLSGGLGGGATAAKVLNIMMVSAVLLLVLSIINAVNLALVNSFKRAKEIGIRKAIGVTKGQLFQQFIFESILTVAVALAIALVFVEVLLPYFNLLVNRTIVFNLSTLALPIVGIALVVILLSGTLPSLFLISFDTLKVLKGNYMRGKAGIHIRNVFLIIQFVIAFFFLSTAVFIHKQVDYILQEDLGFNGNQVVNINFKIKDISKRNTLYQQIEFDLKKIAGVKETTIHSMRIGGGYSSASGNKIGDTSVQSNNVPVGYDFLKVFDGELVEGRFFDRNLATDSVSKVLVNETFKTTFNFSDGILGKKLMWNGKEFEVIGVVKDMKIEGVSKSTNPSTYFMPNSVDWFYYLSDHIAVKIDAKDTQKTLQALEEFWSKRIDSTYPMQYTFANEDFAKSYQKTLYQRTLFMCLMGVSVFIALFGLMAIVSFSIESRLKEIAIRRVLGADSTNLILKLSVRFIVYCLIGFFISIYPVVYVMNLWLEDFVYRISITVLPFVIAFVCLMLFSMLLVFWKAWQATRINVLKYINYE</sequence>
<dbReference type="PANTHER" id="PTHR30572:SF18">
    <property type="entry name" value="ABC-TYPE MACROLIDE FAMILY EXPORT SYSTEM PERMEASE COMPONENT 2"/>
    <property type="match status" value="1"/>
</dbReference>
<dbReference type="InterPro" id="IPR025857">
    <property type="entry name" value="MacB_PCD"/>
</dbReference>
<feature type="transmembrane region" description="Helical" evidence="6">
    <location>
        <begin position="684"/>
        <end position="709"/>
    </location>
</feature>
<feature type="transmembrane region" description="Helical" evidence="6">
    <location>
        <begin position="386"/>
        <end position="412"/>
    </location>
</feature>
<organism evidence="9 10">
    <name type="scientific">Myroides phaeus</name>
    <dbReference type="NCBI Taxonomy" id="702745"/>
    <lineage>
        <taxon>Bacteria</taxon>
        <taxon>Pseudomonadati</taxon>
        <taxon>Bacteroidota</taxon>
        <taxon>Flavobacteriia</taxon>
        <taxon>Flavobacteriales</taxon>
        <taxon>Flavobacteriaceae</taxon>
        <taxon>Myroides</taxon>
    </lineage>
</organism>
<keyword evidence="2" id="KW-1003">Cell membrane</keyword>
<evidence type="ECO:0000259" key="7">
    <source>
        <dbReference type="Pfam" id="PF02687"/>
    </source>
</evidence>
<dbReference type="EMBL" id="FNDQ01000016">
    <property type="protein sequence ID" value="SDH80847.1"/>
    <property type="molecule type" value="Genomic_DNA"/>
</dbReference>
<name>A0A1G8FFC0_9FLAO</name>
<dbReference type="GO" id="GO:0022857">
    <property type="term" value="F:transmembrane transporter activity"/>
    <property type="evidence" value="ECO:0007669"/>
    <property type="project" value="TreeGrafter"/>
</dbReference>
<evidence type="ECO:0000256" key="3">
    <source>
        <dbReference type="ARBA" id="ARBA00022692"/>
    </source>
</evidence>